<dbReference type="PANTHER" id="PTHR34613">
    <property type="entry name" value="SLL0800 PROTEIN"/>
    <property type="match status" value="1"/>
</dbReference>
<gene>
    <name evidence="1" type="ORF">KA717_26975</name>
</gene>
<sequence length="309" mass="35333">MVKKADIGGKRLISLDPNNWVKWVTERDELQAQEIMGSDFQWIGRENDILIRTYSPQDQQTFLVLNELQLRYSEKMPRRMRAYAALAEEKYHLPTYPVLVNILPPNSSPHASVEIVNFYQSTCYGLTARQDYRVINLWEVEVELVFEQPIPSLLPFVPILKGGGNESQVRQALRQLRQTKSLEELEPLLAFFATFVLDSELVQQIMRWDMAVLLESPWYRQILQEGEKRGEKRGEEQGKKAGLLSGIATILELKFGVNGLQLMAEIQTLDQVELLEAVLTSLKTVESLEELRLVYGFPASNSHNGDDPG</sequence>
<organism evidence="1">
    <name type="scientific">Woronichinia naegeliana WA131</name>
    <dbReference type="NCBI Taxonomy" id="2824559"/>
    <lineage>
        <taxon>Bacteria</taxon>
        <taxon>Bacillati</taxon>
        <taxon>Cyanobacteriota</taxon>
        <taxon>Cyanophyceae</taxon>
        <taxon>Synechococcales</taxon>
        <taxon>Coelosphaeriaceae</taxon>
        <taxon>Woronichinia</taxon>
    </lineage>
</organism>
<proteinExistence type="predicted"/>
<dbReference type="AlphaFoldDB" id="A0A977PVC6"/>
<reference evidence="1" key="1">
    <citation type="submission" date="2021-04" db="EMBL/GenBank/DDBJ databases">
        <title>Genome sequence of Woronichinia naegeliana from Washington state freshwater lake bloom.</title>
        <authorList>
            <person name="Dreher T.W."/>
        </authorList>
    </citation>
    <scope>NUCLEOTIDE SEQUENCE</scope>
    <source>
        <strain evidence="1">WA131</strain>
    </source>
</reference>
<dbReference type="PANTHER" id="PTHR34613:SF1">
    <property type="entry name" value="SLL6017 PROTEIN"/>
    <property type="match status" value="1"/>
</dbReference>
<dbReference type="KEGG" id="wna:KA717_26975"/>
<protein>
    <submittedName>
        <fullName evidence="1">Rpn family recombination-promoting nuclease/putative transposase</fullName>
    </submittedName>
</protein>
<name>A0A977PVC6_9CYAN</name>
<dbReference type="EMBL" id="CP073041">
    <property type="protein sequence ID" value="UXE59440.1"/>
    <property type="molecule type" value="Genomic_DNA"/>
</dbReference>
<dbReference type="Proteomes" id="UP001065613">
    <property type="component" value="Chromosome"/>
</dbReference>
<accession>A0A977PVC6</accession>
<evidence type="ECO:0000313" key="1">
    <source>
        <dbReference type="EMBL" id="UXE59440.1"/>
    </source>
</evidence>